<reference evidence="1" key="1">
    <citation type="submission" date="2019-07" db="EMBL/GenBank/DDBJ databases">
        <authorList>
            <person name="Dittberner H."/>
        </authorList>
    </citation>
    <scope>NUCLEOTIDE SEQUENCE [LARGE SCALE GENOMIC DNA]</scope>
</reference>
<dbReference type="GO" id="GO:0046556">
    <property type="term" value="F:alpha-L-arabinofuranosidase activity"/>
    <property type="evidence" value="ECO:0007669"/>
    <property type="project" value="TreeGrafter"/>
</dbReference>
<comment type="caution">
    <text evidence="1">The sequence shown here is derived from an EMBL/GenBank/DDBJ whole genome shotgun (WGS) entry which is preliminary data.</text>
</comment>
<name>A0A565CJP2_9BRAS</name>
<dbReference type="OrthoDB" id="47059at2759"/>
<dbReference type="AlphaFoldDB" id="A0A565CJP2"/>
<dbReference type="GO" id="GO:0045493">
    <property type="term" value="P:xylan catabolic process"/>
    <property type="evidence" value="ECO:0007669"/>
    <property type="project" value="InterPro"/>
</dbReference>
<keyword evidence="2" id="KW-1185">Reference proteome</keyword>
<evidence type="ECO:0000313" key="1">
    <source>
        <dbReference type="EMBL" id="VVB13817.1"/>
    </source>
</evidence>
<dbReference type="GO" id="GO:0009044">
    <property type="term" value="F:xylan 1,4-beta-xylosidase activity"/>
    <property type="evidence" value="ECO:0007669"/>
    <property type="project" value="InterPro"/>
</dbReference>
<proteinExistence type="predicted"/>
<gene>
    <name evidence="1" type="ORF">ANE_LOCUS24261</name>
</gene>
<dbReference type="PANTHER" id="PTHR42721:SF14">
    <property type="entry name" value="BETA-D-XYLOSIDASE 4-RELATED"/>
    <property type="match status" value="1"/>
</dbReference>
<sequence length="60" mass="6330">MVRAAWDIGPATSFTKLVPCATSIPQVILTDASFNVSLFKAIGKAVSTEARAMYNVELAG</sequence>
<evidence type="ECO:0000313" key="2">
    <source>
        <dbReference type="Proteomes" id="UP000489600"/>
    </source>
</evidence>
<protein>
    <submittedName>
        <fullName evidence="1">Uncharacterized protein</fullName>
    </submittedName>
</protein>
<organism evidence="1 2">
    <name type="scientific">Arabis nemorensis</name>
    <dbReference type="NCBI Taxonomy" id="586526"/>
    <lineage>
        <taxon>Eukaryota</taxon>
        <taxon>Viridiplantae</taxon>
        <taxon>Streptophyta</taxon>
        <taxon>Embryophyta</taxon>
        <taxon>Tracheophyta</taxon>
        <taxon>Spermatophyta</taxon>
        <taxon>Magnoliopsida</taxon>
        <taxon>eudicotyledons</taxon>
        <taxon>Gunneridae</taxon>
        <taxon>Pentapetalae</taxon>
        <taxon>rosids</taxon>
        <taxon>malvids</taxon>
        <taxon>Brassicales</taxon>
        <taxon>Brassicaceae</taxon>
        <taxon>Arabideae</taxon>
        <taxon>Arabis</taxon>
    </lineage>
</organism>
<dbReference type="Proteomes" id="UP000489600">
    <property type="component" value="Unassembled WGS sequence"/>
</dbReference>
<accession>A0A565CJP2</accession>
<dbReference type="InterPro" id="IPR044993">
    <property type="entry name" value="BXL"/>
</dbReference>
<dbReference type="PANTHER" id="PTHR42721">
    <property type="entry name" value="SUGAR HYDROLASE-RELATED"/>
    <property type="match status" value="1"/>
</dbReference>
<dbReference type="GO" id="GO:0031222">
    <property type="term" value="P:arabinan catabolic process"/>
    <property type="evidence" value="ECO:0007669"/>
    <property type="project" value="TreeGrafter"/>
</dbReference>
<dbReference type="EMBL" id="CABITT030000008">
    <property type="protein sequence ID" value="VVB13817.1"/>
    <property type="molecule type" value="Genomic_DNA"/>
</dbReference>
<dbReference type="GO" id="GO:0048046">
    <property type="term" value="C:apoplast"/>
    <property type="evidence" value="ECO:0007669"/>
    <property type="project" value="TreeGrafter"/>
</dbReference>